<dbReference type="Pfam" id="PF09802">
    <property type="entry name" value="Sec66"/>
    <property type="match status" value="1"/>
</dbReference>
<sequence length="224" mass="25408">MPLSLLVALLLFVGLLVFLAVKIGRAIHERETESDQFLQSLSMPRPEGGAKNDYDAERKRVFDANREKKRWELDRLEEDLNGDPSNAWHRELEDSDRTALRSALMKRTISNFPLIARLPPELNQKAQLYQRGLLAESQWRSVLALRDWLQEESVQIRHEAECLQEKWGFEGTIFQEAAGFHQHLARKQMEMAQEQLRQRSAAVAAGISGAVPRVVPAASRAGGA</sequence>
<dbReference type="AlphaFoldDB" id="A0A023B0R8"/>
<comment type="caution">
    <text evidence="2">The sequence shown here is derived from an EMBL/GenBank/DDBJ whole genome shotgun (WGS) entry which is preliminary data.</text>
</comment>
<evidence type="ECO:0000313" key="2">
    <source>
        <dbReference type="EMBL" id="EZG45889.1"/>
    </source>
</evidence>
<feature type="chain" id="PRO_5001511890" evidence="1">
    <location>
        <begin position="27"/>
        <end position="224"/>
    </location>
</feature>
<dbReference type="EMBL" id="AFNH02001008">
    <property type="protein sequence ID" value="EZG45889.1"/>
    <property type="molecule type" value="Genomic_DNA"/>
</dbReference>
<evidence type="ECO:0000256" key="1">
    <source>
        <dbReference type="SAM" id="SignalP"/>
    </source>
</evidence>
<dbReference type="VEuPathDB" id="CryptoDB:GNI_136290"/>
<organism evidence="2 3">
    <name type="scientific">Gregarina niphandrodes</name>
    <name type="common">Septate eugregarine</name>
    <dbReference type="NCBI Taxonomy" id="110365"/>
    <lineage>
        <taxon>Eukaryota</taxon>
        <taxon>Sar</taxon>
        <taxon>Alveolata</taxon>
        <taxon>Apicomplexa</taxon>
        <taxon>Conoidasida</taxon>
        <taxon>Gregarinasina</taxon>
        <taxon>Eugregarinorida</taxon>
        <taxon>Gregarinidae</taxon>
        <taxon>Gregarina</taxon>
    </lineage>
</organism>
<protein>
    <submittedName>
        <fullName evidence="2">Preprotein translocase subunit Sec66</fullName>
    </submittedName>
</protein>
<reference evidence="2" key="1">
    <citation type="submission" date="2013-12" db="EMBL/GenBank/DDBJ databases">
        <authorList>
            <person name="Omoto C.K."/>
            <person name="Sibley D."/>
            <person name="Venepally P."/>
            <person name="Hadjithomas M."/>
            <person name="Karamycheva S."/>
            <person name="Brunk B."/>
            <person name="Roos D."/>
            <person name="Caler E."/>
            <person name="Lorenzi H."/>
        </authorList>
    </citation>
    <scope>NUCLEOTIDE SEQUENCE</scope>
</reference>
<feature type="signal peptide" evidence="1">
    <location>
        <begin position="1"/>
        <end position="26"/>
    </location>
</feature>
<keyword evidence="1" id="KW-0732">Signal</keyword>
<gene>
    <name evidence="2" type="ORF">GNI_136290</name>
</gene>
<accession>A0A023B0R8</accession>
<dbReference type="RefSeq" id="XP_011132415.1">
    <property type="nucleotide sequence ID" value="XM_011134113.1"/>
</dbReference>
<dbReference type="GO" id="GO:0031204">
    <property type="term" value="P:post-translational protein targeting to membrane, translocation"/>
    <property type="evidence" value="ECO:0007669"/>
    <property type="project" value="InterPro"/>
</dbReference>
<dbReference type="GO" id="GO:0031207">
    <property type="term" value="C:Sec62/Sec63 complex"/>
    <property type="evidence" value="ECO:0007669"/>
    <property type="project" value="InterPro"/>
</dbReference>
<keyword evidence="3" id="KW-1185">Reference proteome</keyword>
<evidence type="ECO:0000313" key="3">
    <source>
        <dbReference type="Proteomes" id="UP000019763"/>
    </source>
</evidence>
<dbReference type="GeneID" id="22914839"/>
<dbReference type="InterPro" id="IPR018624">
    <property type="entry name" value="Sec66"/>
</dbReference>
<name>A0A023B0R8_GRENI</name>
<proteinExistence type="predicted"/>
<dbReference type="Proteomes" id="UP000019763">
    <property type="component" value="Unassembled WGS sequence"/>
</dbReference>